<name>A0ABQ4Y9Z7_9ASTR</name>
<evidence type="ECO:0000313" key="2">
    <source>
        <dbReference type="Proteomes" id="UP001151760"/>
    </source>
</evidence>
<dbReference type="Proteomes" id="UP001151760">
    <property type="component" value="Unassembled WGS sequence"/>
</dbReference>
<proteinExistence type="predicted"/>
<sequence length="105" mass="10919">MTLFPSAHLLISKTLLDFSIYQLKPTTPSLPWKLVGFHFRNHAKVHSRVAVLIARPAAEPGAGFAARFVAGSVAGAGVGVGGGTSRLFSFQTLSLSAAVASSTHS</sequence>
<organism evidence="1 2">
    <name type="scientific">Tanacetum coccineum</name>
    <dbReference type="NCBI Taxonomy" id="301880"/>
    <lineage>
        <taxon>Eukaryota</taxon>
        <taxon>Viridiplantae</taxon>
        <taxon>Streptophyta</taxon>
        <taxon>Embryophyta</taxon>
        <taxon>Tracheophyta</taxon>
        <taxon>Spermatophyta</taxon>
        <taxon>Magnoliopsida</taxon>
        <taxon>eudicotyledons</taxon>
        <taxon>Gunneridae</taxon>
        <taxon>Pentapetalae</taxon>
        <taxon>asterids</taxon>
        <taxon>campanulids</taxon>
        <taxon>Asterales</taxon>
        <taxon>Asteraceae</taxon>
        <taxon>Asteroideae</taxon>
        <taxon>Anthemideae</taxon>
        <taxon>Anthemidinae</taxon>
        <taxon>Tanacetum</taxon>
    </lineage>
</organism>
<gene>
    <name evidence="1" type="ORF">Tco_0706977</name>
</gene>
<comment type="caution">
    <text evidence="1">The sequence shown here is derived from an EMBL/GenBank/DDBJ whole genome shotgun (WGS) entry which is preliminary data.</text>
</comment>
<protein>
    <submittedName>
        <fullName evidence="1">Uncharacterized protein</fullName>
    </submittedName>
</protein>
<keyword evidence="2" id="KW-1185">Reference proteome</keyword>
<evidence type="ECO:0000313" key="1">
    <source>
        <dbReference type="EMBL" id="GJS74136.1"/>
    </source>
</evidence>
<dbReference type="EMBL" id="BQNB010010208">
    <property type="protein sequence ID" value="GJS74136.1"/>
    <property type="molecule type" value="Genomic_DNA"/>
</dbReference>
<reference evidence="1" key="2">
    <citation type="submission" date="2022-01" db="EMBL/GenBank/DDBJ databases">
        <authorList>
            <person name="Yamashiro T."/>
            <person name="Shiraishi A."/>
            <person name="Satake H."/>
            <person name="Nakayama K."/>
        </authorList>
    </citation>
    <scope>NUCLEOTIDE SEQUENCE</scope>
</reference>
<reference evidence="1" key="1">
    <citation type="journal article" date="2022" name="Int. J. Mol. Sci.">
        <title>Draft Genome of Tanacetum Coccineum: Genomic Comparison of Closely Related Tanacetum-Family Plants.</title>
        <authorList>
            <person name="Yamashiro T."/>
            <person name="Shiraishi A."/>
            <person name="Nakayama K."/>
            <person name="Satake H."/>
        </authorList>
    </citation>
    <scope>NUCLEOTIDE SEQUENCE</scope>
</reference>
<accession>A0ABQ4Y9Z7</accession>